<dbReference type="PANTHER" id="PTHR38166">
    <property type="entry name" value="C2H2-TYPE DOMAIN-CONTAINING PROTEIN-RELATED"/>
    <property type="match status" value="1"/>
</dbReference>
<gene>
    <name evidence="2" type="ORF">B0T14DRAFT_498828</name>
</gene>
<feature type="region of interest" description="Disordered" evidence="1">
    <location>
        <begin position="38"/>
        <end position="86"/>
    </location>
</feature>
<evidence type="ECO:0000256" key="1">
    <source>
        <dbReference type="SAM" id="MobiDB-lite"/>
    </source>
</evidence>
<accession>A0AA40BTR1</accession>
<reference evidence="2" key="1">
    <citation type="submission" date="2023-06" db="EMBL/GenBank/DDBJ databases">
        <title>Genome-scale phylogeny and comparative genomics of the fungal order Sordariales.</title>
        <authorList>
            <consortium name="Lawrence Berkeley National Laboratory"/>
            <person name="Hensen N."/>
            <person name="Bonometti L."/>
            <person name="Westerberg I."/>
            <person name="Brannstrom I.O."/>
            <person name="Guillou S."/>
            <person name="Cros-Aarteil S."/>
            <person name="Calhoun S."/>
            <person name="Haridas S."/>
            <person name="Kuo A."/>
            <person name="Mondo S."/>
            <person name="Pangilinan J."/>
            <person name="Riley R."/>
            <person name="Labutti K."/>
            <person name="Andreopoulos B."/>
            <person name="Lipzen A."/>
            <person name="Chen C."/>
            <person name="Yanf M."/>
            <person name="Daum C."/>
            <person name="Ng V."/>
            <person name="Clum A."/>
            <person name="Steindorff A."/>
            <person name="Ohm R."/>
            <person name="Martin F."/>
            <person name="Silar P."/>
            <person name="Natvig D."/>
            <person name="Lalanne C."/>
            <person name="Gautier V."/>
            <person name="Ament-Velasquez S.L."/>
            <person name="Kruys A."/>
            <person name="Hutchinson M.I."/>
            <person name="Powell A.J."/>
            <person name="Barry K."/>
            <person name="Miller A.N."/>
            <person name="Grigoriev I.V."/>
            <person name="Debuchy R."/>
            <person name="Gladieux P."/>
            <person name="Thoren M.H."/>
            <person name="Johannesson H."/>
        </authorList>
    </citation>
    <scope>NUCLEOTIDE SEQUENCE</scope>
    <source>
        <strain evidence="2">CBS 606.72</strain>
    </source>
</reference>
<dbReference type="Proteomes" id="UP001175000">
    <property type="component" value="Unassembled WGS sequence"/>
</dbReference>
<dbReference type="PANTHER" id="PTHR38166:SF1">
    <property type="entry name" value="C2H2-TYPE DOMAIN-CONTAINING PROTEIN"/>
    <property type="match status" value="1"/>
</dbReference>
<name>A0AA40BTR1_9PEZI</name>
<evidence type="ECO:0000313" key="2">
    <source>
        <dbReference type="EMBL" id="KAK0613297.1"/>
    </source>
</evidence>
<proteinExistence type="predicted"/>
<keyword evidence="3" id="KW-1185">Reference proteome</keyword>
<evidence type="ECO:0000313" key="3">
    <source>
        <dbReference type="Proteomes" id="UP001175000"/>
    </source>
</evidence>
<sequence>MDRTSGKPSPSESPLSERKAAIIAKSMAEVERYLDQWLETSKPMKRPSKRAREDTDSGAEDAVTQRNSKAPSQKRTKREQPTRRFACPFARHNPAKFKTERTCCGPGWTGVHRVKEHVYRCHLQKNRCNRCSQPFDDAKLLKEHQRAATPCPLRDDAPTDFITEEQEKLLHARAKANSSPEDNWRDMYRIIFPSAKTIPAPFYDASDSDPTPAKDTGEELSRFKDVDECKVFVKREFLRAVKPVIVAEVERVLQVVEAKVIKKATDIVKDFQTRLTRTLQYQSEQAELLETPVTPETEPDLVPDRITMPDFGAIFSTLGDDPMLNHLVPEGGFNWNAYMMPSAFPTGVEDQGQCGVAESVHDSAYFSSSVDGRGSGSWRVGDFS</sequence>
<dbReference type="AlphaFoldDB" id="A0AA40BTR1"/>
<dbReference type="EMBL" id="JAULSU010000006">
    <property type="protein sequence ID" value="KAK0613297.1"/>
    <property type="molecule type" value="Genomic_DNA"/>
</dbReference>
<comment type="caution">
    <text evidence="2">The sequence shown here is derived from an EMBL/GenBank/DDBJ whole genome shotgun (WGS) entry which is preliminary data.</text>
</comment>
<protein>
    <recommendedName>
        <fullName evidence="4">C2H2-type domain-containing protein</fullName>
    </recommendedName>
</protein>
<evidence type="ECO:0008006" key="4">
    <source>
        <dbReference type="Google" id="ProtNLM"/>
    </source>
</evidence>
<organism evidence="2 3">
    <name type="scientific">Immersiella caudata</name>
    <dbReference type="NCBI Taxonomy" id="314043"/>
    <lineage>
        <taxon>Eukaryota</taxon>
        <taxon>Fungi</taxon>
        <taxon>Dikarya</taxon>
        <taxon>Ascomycota</taxon>
        <taxon>Pezizomycotina</taxon>
        <taxon>Sordariomycetes</taxon>
        <taxon>Sordariomycetidae</taxon>
        <taxon>Sordariales</taxon>
        <taxon>Lasiosphaeriaceae</taxon>
        <taxon>Immersiella</taxon>
    </lineage>
</organism>
<feature type="region of interest" description="Disordered" evidence="1">
    <location>
        <begin position="1"/>
        <end position="20"/>
    </location>
</feature>
<feature type="compositionally biased region" description="Polar residues" evidence="1">
    <location>
        <begin position="1"/>
        <end position="14"/>
    </location>
</feature>